<comment type="caution">
    <text evidence="1">The sequence shown here is derived from an EMBL/GenBank/DDBJ whole genome shotgun (WGS) entry which is preliminary data.</text>
</comment>
<gene>
    <name evidence="1" type="ORF">LCGC14_1005920</name>
</gene>
<accession>A0A0F9R7U1</accession>
<organism evidence="1">
    <name type="scientific">marine sediment metagenome</name>
    <dbReference type="NCBI Taxonomy" id="412755"/>
    <lineage>
        <taxon>unclassified sequences</taxon>
        <taxon>metagenomes</taxon>
        <taxon>ecological metagenomes</taxon>
    </lineage>
</organism>
<dbReference type="EMBL" id="LAZR01003917">
    <property type="protein sequence ID" value="KKN13498.1"/>
    <property type="molecule type" value="Genomic_DNA"/>
</dbReference>
<name>A0A0F9R7U1_9ZZZZ</name>
<protein>
    <submittedName>
        <fullName evidence="1">Uncharacterized protein</fullName>
    </submittedName>
</protein>
<sequence length="38" mass="4321">MGEAWGAIDEVCNYLYEDDGSFLDDRYRMCGKPRTGGE</sequence>
<proteinExistence type="predicted"/>
<evidence type="ECO:0000313" key="1">
    <source>
        <dbReference type="EMBL" id="KKN13498.1"/>
    </source>
</evidence>
<dbReference type="AlphaFoldDB" id="A0A0F9R7U1"/>
<reference evidence="1" key="1">
    <citation type="journal article" date="2015" name="Nature">
        <title>Complex archaea that bridge the gap between prokaryotes and eukaryotes.</title>
        <authorList>
            <person name="Spang A."/>
            <person name="Saw J.H."/>
            <person name="Jorgensen S.L."/>
            <person name="Zaremba-Niedzwiedzka K."/>
            <person name="Martijn J."/>
            <person name="Lind A.E."/>
            <person name="van Eijk R."/>
            <person name="Schleper C."/>
            <person name="Guy L."/>
            <person name="Ettema T.J."/>
        </authorList>
    </citation>
    <scope>NUCLEOTIDE SEQUENCE</scope>
</reference>